<dbReference type="EMBL" id="MPKA01000081">
    <property type="protein sequence ID" value="OLU45748.1"/>
    <property type="molecule type" value="Genomic_DNA"/>
</dbReference>
<reference evidence="2 3" key="1">
    <citation type="submission" date="2016-11" db="EMBL/GenBank/DDBJ databases">
        <title>Description of two novel members of the family Erysipelotrichaceae: Ileibacterium lipovorans gen. nov., sp. nov. and Dubosiella newyorkensis, gen. nov., sp. nov.</title>
        <authorList>
            <person name="Cox L.M."/>
            <person name="Sohn J."/>
            <person name="Tyrrell K.L."/>
            <person name="Citron D.M."/>
            <person name="Lawson P.A."/>
            <person name="Patel N.B."/>
            <person name="Iizumi T."/>
            <person name="Perez-Perez G.I."/>
            <person name="Goldstein E.J."/>
            <person name="Blaser M.J."/>
        </authorList>
    </citation>
    <scope>NUCLEOTIDE SEQUENCE [LARGE SCALE GENOMIC DNA]</scope>
    <source>
        <strain evidence="2 3">NYU-BL-A4</strain>
    </source>
</reference>
<dbReference type="GeneID" id="78275835"/>
<comment type="caution">
    <text evidence="2">The sequence shown here is derived from an EMBL/GenBank/DDBJ whole genome shotgun (WGS) entry which is preliminary data.</text>
</comment>
<dbReference type="GO" id="GO:0016651">
    <property type="term" value="F:oxidoreductase activity, acting on NAD(P)H"/>
    <property type="evidence" value="ECO:0007669"/>
    <property type="project" value="UniProtKB-ARBA"/>
</dbReference>
<dbReference type="OrthoDB" id="9806505at2"/>
<evidence type="ECO:0000313" key="3">
    <source>
        <dbReference type="Proteomes" id="UP000186705"/>
    </source>
</evidence>
<dbReference type="PANTHER" id="PTHR39201">
    <property type="entry name" value="EXPORTED PROTEIN-RELATED"/>
    <property type="match status" value="1"/>
</dbReference>
<dbReference type="Gene3D" id="3.40.50.360">
    <property type="match status" value="1"/>
</dbReference>
<gene>
    <name evidence="2" type="ORF">BO225_07775</name>
</gene>
<dbReference type="SUPFAM" id="SSF52218">
    <property type="entry name" value="Flavoproteins"/>
    <property type="match status" value="1"/>
</dbReference>
<dbReference type="InterPro" id="IPR029039">
    <property type="entry name" value="Flavoprotein-like_sf"/>
</dbReference>
<organism evidence="2 3">
    <name type="scientific">Dubosiella newyorkensis</name>
    <dbReference type="NCBI Taxonomy" id="1862672"/>
    <lineage>
        <taxon>Bacteria</taxon>
        <taxon>Bacillati</taxon>
        <taxon>Bacillota</taxon>
        <taxon>Erysipelotrichia</taxon>
        <taxon>Erysipelotrichales</taxon>
        <taxon>Erysipelotrichaceae</taxon>
        <taxon>Dubosiella</taxon>
    </lineage>
</organism>
<feature type="domain" description="Flavodoxin-like" evidence="1">
    <location>
        <begin position="5"/>
        <end position="154"/>
    </location>
</feature>
<protein>
    <recommendedName>
        <fullName evidence="1">Flavodoxin-like domain-containing protein</fullName>
    </recommendedName>
</protein>
<dbReference type="GO" id="GO:0010181">
    <property type="term" value="F:FMN binding"/>
    <property type="evidence" value="ECO:0007669"/>
    <property type="project" value="InterPro"/>
</dbReference>
<evidence type="ECO:0000313" key="2">
    <source>
        <dbReference type="EMBL" id="OLU45748.1"/>
    </source>
</evidence>
<dbReference type="RefSeq" id="WP_076341701.1">
    <property type="nucleotide sequence ID" value="NZ_CANTAN010000039.1"/>
</dbReference>
<name>A0A1U7NLM4_9FIRM</name>
<evidence type="ECO:0000259" key="1">
    <source>
        <dbReference type="Pfam" id="PF12682"/>
    </source>
</evidence>
<dbReference type="InterPro" id="IPR008254">
    <property type="entry name" value="Flavodoxin/NO_synth"/>
</dbReference>
<keyword evidence="3" id="KW-1185">Reference proteome</keyword>
<dbReference type="PANTHER" id="PTHR39201:SF1">
    <property type="entry name" value="FLAVODOXIN-LIKE DOMAIN-CONTAINING PROTEIN"/>
    <property type="match status" value="1"/>
</dbReference>
<proteinExistence type="predicted"/>
<dbReference type="STRING" id="1862672.BO225_07775"/>
<dbReference type="AlphaFoldDB" id="A0A1U7NLM4"/>
<dbReference type="Proteomes" id="UP000186705">
    <property type="component" value="Unassembled WGS sequence"/>
</dbReference>
<dbReference type="Pfam" id="PF12682">
    <property type="entry name" value="Flavodoxin_4"/>
    <property type="match status" value="1"/>
</dbReference>
<accession>A0A1U7NLM4</accession>
<sequence>MKDTLVMYFGGNHPANSTTKRAATSIADLTGADLFEIEPKYPYSTNDDVCVQEALRDLGANARPELARPVPNIEQYSTIILGFPNWCGTAPMPVFTALDELHQKGELAGKRIVPFVINGGAGRQKSIDDLEAAYPEANIDEGSGFVSSNYDDAVDLAIEWIQNKM</sequence>